<dbReference type="InterPro" id="IPR012902">
    <property type="entry name" value="N_methyl_site"/>
</dbReference>
<evidence type="ECO:0000256" key="1">
    <source>
        <dbReference type="SAM" id="Phobius"/>
    </source>
</evidence>
<dbReference type="Pfam" id="PF07963">
    <property type="entry name" value="N_methyl"/>
    <property type="match status" value="1"/>
</dbReference>
<dbReference type="RefSeq" id="WP_345012834.1">
    <property type="nucleotide sequence ID" value="NZ_BAABFC010000013.1"/>
</dbReference>
<reference evidence="3" key="1">
    <citation type="journal article" date="2019" name="Int. J. Syst. Evol. Microbiol.">
        <title>The Global Catalogue of Microorganisms (GCM) 10K type strain sequencing project: providing services to taxonomists for standard genome sequencing and annotation.</title>
        <authorList>
            <consortium name="The Broad Institute Genomics Platform"/>
            <consortium name="The Broad Institute Genome Sequencing Center for Infectious Disease"/>
            <person name="Wu L."/>
            <person name="Ma J."/>
        </authorList>
    </citation>
    <scope>NUCLEOTIDE SEQUENCE [LARGE SCALE GENOMIC DNA]</scope>
    <source>
        <strain evidence="3">JCM 32226</strain>
    </source>
</reference>
<keyword evidence="1" id="KW-1133">Transmembrane helix</keyword>
<dbReference type="Pfam" id="PF16732">
    <property type="entry name" value="ComP_DUS"/>
    <property type="match status" value="1"/>
</dbReference>
<dbReference type="EMBL" id="BAABFC010000013">
    <property type="protein sequence ID" value="GAA4500022.1"/>
    <property type="molecule type" value="Genomic_DNA"/>
</dbReference>
<keyword evidence="3" id="KW-1185">Reference proteome</keyword>
<dbReference type="NCBIfam" id="TIGR02532">
    <property type="entry name" value="IV_pilin_GFxxxE"/>
    <property type="match status" value="1"/>
</dbReference>
<gene>
    <name evidence="2" type="ORF">GCM10023095_21100</name>
</gene>
<organism evidence="2 3">
    <name type="scientific">Pseudaeromonas paramecii</name>
    <dbReference type="NCBI Taxonomy" id="2138166"/>
    <lineage>
        <taxon>Bacteria</taxon>
        <taxon>Pseudomonadati</taxon>
        <taxon>Pseudomonadota</taxon>
        <taxon>Gammaproteobacteria</taxon>
        <taxon>Aeromonadales</taxon>
        <taxon>Aeromonadaceae</taxon>
        <taxon>Pseudaeromonas</taxon>
    </lineage>
</organism>
<evidence type="ECO:0000313" key="2">
    <source>
        <dbReference type="EMBL" id="GAA4500022.1"/>
    </source>
</evidence>
<dbReference type="InterPro" id="IPR045584">
    <property type="entry name" value="Pilin-like"/>
</dbReference>
<evidence type="ECO:0000313" key="3">
    <source>
        <dbReference type="Proteomes" id="UP001501321"/>
    </source>
</evidence>
<dbReference type="Gene3D" id="3.30.700.10">
    <property type="entry name" value="Glycoprotein, Type 4 Pilin"/>
    <property type="match status" value="1"/>
</dbReference>
<dbReference type="Proteomes" id="UP001501321">
    <property type="component" value="Unassembled WGS sequence"/>
</dbReference>
<keyword evidence="1" id="KW-0812">Transmembrane</keyword>
<comment type="caution">
    <text evidence="2">The sequence shown here is derived from an EMBL/GenBank/DDBJ whole genome shotgun (WGS) entry which is preliminary data.</text>
</comment>
<protein>
    <submittedName>
        <fullName evidence="2">Type IV pilin protein</fullName>
    </submittedName>
</protein>
<dbReference type="InterPro" id="IPR031982">
    <property type="entry name" value="PilE-like"/>
</dbReference>
<keyword evidence="1" id="KW-0472">Membrane</keyword>
<accession>A0ABP8QBW6</accession>
<dbReference type="PROSITE" id="PS00409">
    <property type="entry name" value="PROKAR_NTER_METHYL"/>
    <property type="match status" value="1"/>
</dbReference>
<proteinExistence type="predicted"/>
<dbReference type="SUPFAM" id="SSF54523">
    <property type="entry name" value="Pili subunits"/>
    <property type="match status" value="1"/>
</dbReference>
<name>A0ABP8QBW6_9GAMM</name>
<feature type="transmembrane region" description="Helical" evidence="1">
    <location>
        <begin position="13"/>
        <end position="31"/>
    </location>
</feature>
<sequence length="126" mass="13814">MQIYSKGVTLLEVMIVIVVVAILAAIAYPSYINYLTKSRRAEAVRGLLSAQLKQEEWRVSHASYSNSITDLGNPTSDYYTFSVSASGSTYLLKAVPKSGTPQANDSTCSSITLNQQDQRLPATCWE</sequence>